<evidence type="ECO:0000256" key="3">
    <source>
        <dbReference type="ARBA" id="ARBA00020672"/>
    </source>
</evidence>
<dbReference type="Pfam" id="PF12697">
    <property type="entry name" value="Abhydrolase_6"/>
    <property type="match status" value="1"/>
</dbReference>
<dbReference type="Proteomes" id="UP000092555">
    <property type="component" value="Unassembled WGS sequence"/>
</dbReference>
<dbReference type="EMBL" id="LXTC01000004">
    <property type="protein sequence ID" value="OBA20805.1"/>
    <property type="molecule type" value="Genomic_DNA"/>
</dbReference>
<keyword evidence="10" id="KW-1185">Reference proteome</keyword>
<dbReference type="PIRSF" id="PIRSF022950">
    <property type="entry name" value="PPase_methylesterase_euk"/>
    <property type="match status" value="1"/>
</dbReference>
<sequence length="298" mass="32652">KAALFPVQAAYTDPATGVCFNTYYAPAGSPAAPLYVCHHGAGSSAMTFWCLARQLRDLAEGDDVPGVFAFDARGHGGTCPPGLRYTLADLAGDFAFVMREFCERHRPGNPVCLVGHSLGGAVLTEFVARFPDLDCNVRGLVVVDVVEDTAVRSLLQMAVFLHKRPRAFGSYGQAIRWHLQTRLLRNEESARVSVPELLVRGPGGGLVWKASLLDMAPSWHTWFDGLSRKFLACRLTKQSLAKMLVLSSSETLDKGLTIGQMQGRFQLVVFNNSTNAGHFLHEDIPRQVAATLSEFMRR</sequence>
<dbReference type="InterPro" id="IPR029058">
    <property type="entry name" value="AB_hydrolase_fold"/>
</dbReference>
<feature type="active site" evidence="7">
    <location>
        <position position="278"/>
    </location>
</feature>
<dbReference type="EC" id="3.1.1.89" evidence="2"/>
<feature type="active site" evidence="7">
    <location>
        <position position="117"/>
    </location>
</feature>
<feature type="active site" evidence="7">
    <location>
        <position position="144"/>
    </location>
</feature>
<evidence type="ECO:0000256" key="6">
    <source>
        <dbReference type="ARBA" id="ARBA00049203"/>
    </source>
</evidence>
<feature type="non-terminal residue" evidence="9">
    <location>
        <position position="1"/>
    </location>
</feature>
<name>A0A1A0H9X7_9ASCO</name>
<evidence type="ECO:0000256" key="7">
    <source>
        <dbReference type="PIRSR" id="PIRSR022950-1"/>
    </source>
</evidence>
<dbReference type="RefSeq" id="XP_018711327.1">
    <property type="nucleotide sequence ID" value="XM_018854750.1"/>
</dbReference>
<evidence type="ECO:0000313" key="9">
    <source>
        <dbReference type="EMBL" id="OBA20805.1"/>
    </source>
</evidence>
<dbReference type="InterPro" id="IPR000073">
    <property type="entry name" value="AB_hydrolase_1"/>
</dbReference>
<dbReference type="GO" id="GO:0051723">
    <property type="term" value="F:protein methylesterase activity"/>
    <property type="evidence" value="ECO:0007669"/>
    <property type="project" value="UniProtKB-EC"/>
</dbReference>
<dbReference type="PANTHER" id="PTHR14189:SF0">
    <property type="entry name" value="PROTEIN PHOSPHATASE METHYLESTERASE 1"/>
    <property type="match status" value="1"/>
</dbReference>
<gene>
    <name evidence="9" type="ORF">METBIDRAFT_17948</name>
</gene>
<evidence type="ECO:0000313" key="10">
    <source>
        <dbReference type="Proteomes" id="UP000092555"/>
    </source>
</evidence>
<dbReference type="GeneID" id="30027726"/>
<dbReference type="STRING" id="869754.A0A1A0H9X7"/>
<evidence type="ECO:0000256" key="2">
    <source>
        <dbReference type="ARBA" id="ARBA00013111"/>
    </source>
</evidence>
<protein>
    <recommendedName>
        <fullName evidence="3">Protein phosphatase methylesterase 1</fullName>
        <ecNumber evidence="2">3.1.1.89</ecNumber>
    </recommendedName>
</protein>
<dbReference type="PANTHER" id="PTHR14189">
    <property type="entry name" value="PROTEIN PHOSPHATASE METHYLESTERASE-1 RELATED"/>
    <property type="match status" value="1"/>
</dbReference>
<dbReference type="Gene3D" id="3.40.50.1820">
    <property type="entry name" value="alpha/beta hydrolase"/>
    <property type="match status" value="1"/>
</dbReference>
<comment type="catalytic activity">
    <reaction evidence="6">
        <text>[phosphatase 2A protein]-C-terminal L-leucine methyl ester + H2O = [phosphatase 2A protein]-C-terminal L-leucine + methanol + H(+)</text>
        <dbReference type="Rhea" id="RHEA:48548"/>
        <dbReference type="Rhea" id="RHEA-COMP:12134"/>
        <dbReference type="Rhea" id="RHEA-COMP:12135"/>
        <dbReference type="ChEBI" id="CHEBI:15377"/>
        <dbReference type="ChEBI" id="CHEBI:15378"/>
        <dbReference type="ChEBI" id="CHEBI:17790"/>
        <dbReference type="ChEBI" id="CHEBI:90516"/>
        <dbReference type="ChEBI" id="CHEBI:90517"/>
        <dbReference type="EC" id="3.1.1.89"/>
    </reaction>
</comment>
<evidence type="ECO:0000256" key="4">
    <source>
        <dbReference type="ARBA" id="ARBA00022487"/>
    </source>
</evidence>
<comment type="similarity">
    <text evidence="1">Belongs to the AB hydrolase superfamily.</text>
</comment>
<accession>A0A1A0H9X7</accession>
<dbReference type="InterPro" id="IPR016812">
    <property type="entry name" value="PPase_methylesterase_euk"/>
</dbReference>
<keyword evidence="4" id="KW-0719">Serine esterase</keyword>
<comment type="caution">
    <text evidence="9">The sequence shown here is derived from an EMBL/GenBank/DDBJ whole genome shotgun (WGS) entry which is preliminary data.</text>
</comment>
<evidence type="ECO:0000259" key="8">
    <source>
        <dbReference type="Pfam" id="PF12697"/>
    </source>
</evidence>
<reference evidence="9 10" key="1">
    <citation type="submission" date="2016-05" db="EMBL/GenBank/DDBJ databases">
        <title>Comparative genomics of biotechnologically important yeasts.</title>
        <authorList>
            <consortium name="DOE Joint Genome Institute"/>
            <person name="Riley R."/>
            <person name="Haridas S."/>
            <person name="Wolfe K.H."/>
            <person name="Lopes M.R."/>
            <person name="Hittinger C.T."/>
            <person name="Goker M."/>
            <person name="Salamov A."/>
            <person name="Wisecaver J."/>
            <person name="Long T.M."/>
            <person name="Aerts A.L."/>
            <person name="Barry K."/>
            <person name="Choi C."/>
            <person name="Clum A."/>
            <person name="Coughlan A.Y."/>
            <person name="Deshpande S."/>
            <person name="Douglass A.P."/>
            <person name="Hanson S.J."/>
            <person name="Klenk H.-P."/>
            <person name="LaButti K."/>
            <person name="Lapidus A."/>
            <person name="Lindquist E."/>
            <person name="Lipzen A."/>
            <person name="Meier-kolthoff J.P."/>
            <person name="Ohm R.A."/>
            <person name="Otillar R.P."/>
            <person name="Pangilinan J."/>
            <person name="Peng Y."/>
            <person name="Rokas A."/>
            <person name="Rosa C.A."/>
            <person name="Scheuner C."/>
            <person name="Sibirny A.A."/>
            <person name="Slot J.C."/>
            <person name="Stielow J.B."/>
            <person name="Sun H."/>
            <person name="Kurtzman C.P."/>
            <person name="Blackwell M."/>
            <person name="Grigoriev I.V."/>
            <person name="Jeffries T.W."/>
        </authorList>
    </citation>
    <scope>NUCLEOTIDE SEQUENCE [LARGE SCALE GENOMIC DNA]</scope>
    <source>
        <strain evidence="9 10">NRRL YB-4993</strain>
    </source>
</reference>
<dbReference type="OrthoDB" id="194865at2759"/>
<proteinExistence type="inferred from homology"/>
<feature type="non-terminal residue" evidence="9">
    <location>
        <position position="298"/>
    </location>
</feature>
<dbReference type="SUPFAM" id="SSF53474">
    <property type="entry name" value="alpha/beta-Hydrolases"/>
    <property type="match status" value="1"/>
</dbReference>
<feature type="domain" description="AB hydrolase-1" evidence="8">
    <location>
        <begin position="36"/>
        <end position="290"/>
    </location>
</feature>
<organism evidence="9 10">
    <name type="scientific">Metschnikowia bicuspidata var. bicuspidata NRRL YB-4993</name>
    <dbReference type="NCBI Taxonomy" id="869754"/>
    <lineage>
        <taxon>Eukaryota</taxon>
        <taxon>Fungi</taxon>
        <taxon>Dikarya</taxon>
        <taxon>Ascomycota</taxon>
        <taxon>Saccharomycotina</taxon>
        <taxon>Pichiomycetes</taxon>
        <taxon>Metschnikowiaceae</taxon>
        <taxon>Metschnikowia</taxon>
    </lineage>
</organism>
<keyword evidence="5 9" id="KW-0378">Hydrolase</keyword>
<dbReference type="AlphaFoldDB" id="A0A1A0H9X7"/>
<evidence type="ECO:0000256" key="1">
    <source>
        <dbReference type="ARBA" id="ARBA00008645"/>
    </source>
</evidence>
<evidence type="ECO:0000256" key="5">
    <source>
        <dbReference type="ARBA" id="ARBA00022801"/>
    </source>
</evidence>